<evidence type="ECO:0000313" key="3">
    <source>
        <dbReference type="Proteomes" id="UP001143981"/>
    </source>
</evidence>
<keyword evidence="3" id="KW-1185">Reference proteome</keyword>
<feature type="compositionally biased region" description="Pro residues" evidence="1">
    <location>
        <begin position="574"/>
        <end position="583"/>
    </location>
</feature>
<feature type="compositionally biased region" description="Low complexity" evidence="1">
    <location>
        <begin position="589"/>
        <end position="610"/>
    </location>
</feature>
<name>A0A9W7YAM8_9FUNG</name>
<feature type="region of interest" description="Disordered" evidence="1">
    <location>
        <begin position="1"/>
        <end position="83"/>
    </location>
</feature>
<feature type="compositionally biased region" description="Basic and acidic residues" evidence="1">
    <location>
        <begin position="554"/>
        <end position="564"/>
    </location>
</feature>
<evidence type="ECO:0000256" key="1">
    <source>
        <dbReference type="SAM" id="MobiDB-lite"/>
    </source>
</evidence>
<dbReference type="PANTHER" id="PTHR37327">
    <property type="entry name" value="CHROMOSOME 1, WHOLE GENOME SHOTGUN SEQUENCE"/>
    <property type="match status" value="1"/>
</dbReference>
<organism evidence="2 3">
    <name type="scientific">Coemansia biformis</name>
    <dbReference type="NCBI Taxonomy" id="1286918"/>
    <lineage>
        <taxon>Eukaryota</taxon>
        <taxon>Fungi</taxon>
        <taxon>Fungi incertae sedis</taxon>
        <taxon>Zoopagomycota</taxon>
        <taxon>Kickxellomycotina</taxon>
        <taxon>Kickxellomycetes</taxon>
        <taxon>Kickxellales</taxon>
        <taxon>Kickxellaceae</taxon>
        <taxon>Coemansia</taxon>
    </lineage>
</organism>
<feature type="region of interest" description="Disordered" evidence="1">
    <location>
        <begin position="542"/>
        <end position="610"/>
    </location>
</feature>
<feature type="non-terminal residue" evidence="2">
    <location>
        <position position="1"/>
    </location>
</feature>
<protein>
    <submittedName>
        <fullName evidence="2">Uncharacterized protein</fullName>
    </submittedName>
</protein>
<gene>
    <name evidence="2" type="ORF">LPJ61_005055</name>
</gene>
<dbReference type="OrthoDB" id="2245455at2759"/>
<dbReference type="Proteomes" id="UP001143981">
    <property type="component" value="Unassembled WGS sequence"/>
</dbReference>
<feature type="region of interest" description="Disordered" evidence="1">
    <location>
        <begin position="294"/>
        <end position="314"/>
    </location>
</feature>
<accession>A0A9W7YAM8</accession>
<reference evidence="2" key="1">
    <citation type="submission" date="2022-07" db="EMBL/GenBank/DDBJ databases">
        <title>Phylogenomic reconstructions and comparative analyses of Kickxellomycotina fungi.</title>
        <authorList>
            <person name="Reynolds N.K."/>
            <person name="Stajich J.E."/>
            <person name="Barry K."/>
            <person name="Grigoriev I.V."/>
            <person name="Crous P."/>
            <person name="Smith M.E."/>
        </authorList>
    </citation>
    <scope>NUCLEOTIDE SEQUENCE</scope>
    <source>
        <strain evidence="2">BCRC 34381</strain>
    </source>
</reference>
<feature type="region of interest" description="Disordered" evidence="1">
    <location>
        <begin position="120"/>
        <end position="141"/>
    </location>
</feature>
<dbReference type="EMBL" id="JANBOI010001448">
    <property type="protein sequence ID" value="KAJ1726632.1"/>
    <property type="molecule type" value="Genomic_DNA"/>
</dbReference>
<comment type="caution">
    <text evidence="2">The sequence shown here is derived from an EMBL/GenBank/DDBJ whole genome shotgun (WGS) entry which is preliminary data.</text>
</comment>
<evidence type="ECO:0000313" key="2">
    <source>
        <dbReference type="EMBL" id="KAJ1726632.1"/>
    </source>
</evidence>
<sequence>PALAVFQATERGVLPPMPAPPTLRPSLSVADPAPGSTGDVARATDRQGGHPAMSVRAERSDSVSSAQPVGSAGAHQYQSPNIRPPLRIATKSALEVMTFGPEDTPLPAMPMTACVDGASRSRKSSINTAASHPAPRTSGVMAHGAAPSIVGGSVGGGSMGGGGSSSLEAPGHLLNGRATLVDVEEDQRLELFEPSFGTFHPDLGPPPAKASPLAALWFMNTLHRSMVTGGAHLTTSLYVPRRLWFQSGIRIMAIDAKLGVLGQLTQSFASIGTHLTLPDIDALIAAAGLAHDEQRSETAPWETDEGPGRGDRERDDLHRSCVALHHWLNSLEDTLDSSRRLLSKRLKFVSTSASGLPPPAPAAHAGASIDNFQGSMFNMSFVPVYGGDGMAGAIGNGMANGMGNGSLQNLVLGHGDLASSSGMPVSPLSPGGDPMEARLSEARASETLNGSVAGSIAPPTPSANRDALGKDQLGNSRFKGLGKLGKSVDRIYSSMQKEKLDDTSAYVAALQRLFEVAMILEDLMHYFARIAGDDELAGWFADAPQSPAPVSGRRGQERSQERSQGDAGGAAPASPAPPAPPAPQTGLASEPSMSSMNSGSERKSSSASISAVHAVADKKIRRRSNYFGQRQLSTGLAESMDAGAPVGRVAGKPRGESLSVIPRIVPAVPMPMVTPTASANSAMPRFVLAQSPIKNPASYVRQGRGRAPGVIYARLSKVTEWLSQVLVAWVVRDLQVLYAKYIKRLREWSSE</sequence>
<proteinExistence type="predicted"/>
<feature type="region of interest" description="Disordered" evidence="1">
    <location>
        <begin position="448"/>
        <end position="474"/>
    </location>
</feature>
<dbReference type="AlphaFoldDB" id="A0A9W7YAM8"/>
<dbReference type="PANTHER" id="PTHR37327:SF1">
    <property type="entry name" value="MICROTUBULE INTERACTING AND TRANSPORT DOMAIN-CONTAINING PROTEIN"/>
    <property type="match status" value="1"/>
</dbReference>